<accession>A0A1H1CJ86</accession>
<keyword evidence="6" id="KW-1185">Reference proteome</keyword>
<dbReference type="RefSeq" id="WP_090379274.1">
    <property type="nucleotide sequence ID" value="NZ_FNLC01000001.1"/>
</dbReference>
<evidence type="ECO:0000256" key="2">
    <source>
        <dbReference type="ARBA" id="ARBA00023163"/>
    </source>
</evidence>
<dbReference type="Pfam" id="PF04967">
    <property type="entry name" value="HTH_10"/>
    <property type="match status" value="1"/>
</dbReference>
<sequence length="202" mass="22507">MTGESAQSDVTPLRATLEVTPDENSQCPVVSTTPNATAIRQSVSESEICHSELTVDGDDGRERRYVSERVREGCICERLFQFDCVFDVESVQDGSLHIFLVVEDRTLLSRIVDSLEEIGANVRLRRLSHLAGDEETTLEIDAASVTEKQREAVELAVERGYYGRPREATLDDLADELEISNSAVSQRLNAVEKTLIQSFSER</sequence>
<dbReference type="Pfam" id="PF24277">
    <property type="entry name" value="DmsR_N"/>
    <property type="match status" value="1"/>
</dbReference>
<dbReference type="OrthoDB" id="51502at2157"/>
<protein>
    <submittedName>
        <fullName evidence="5">Uncharacterized protein</fullName>
    </submittedName>
</protein>
<dbReference type="PANTHER" id="PTHR34236">
    <property type="entry name" value="DIMETHYL SULFOXIDE REDUCTASE TRANSCRIPTIONAL ACTIVATOR"/>
    <property type="match status" value="1"/>
</dbReference>
<dbReference type="InterPro" id="IPR007050">
    <property type="entry name" value="HTH_bacterioopsin"/>
</dbReference>
<gene>
    <name evidence="5" type="ORF">SAMN04489842_1424</name>
</gene>
<dbReference type="EMBL" id="FNLC01000001">
    <property type="protein sequence ID" value="SDQ64203.1"/>
    <property type="molecule type" value="Genomic_DNA"/>
</dbReference>
<organism evidence="5 6">
    <name type="scientific">Natronobacterium texcoconense</name>
    <dbReference type="NCBI Taxonomy" id="1095778"/>
    <lineage>
        <taxon>Archaea</taxon>
        <taxon>Methanobacteriati</taxon>
        <taxon>Methanobacteriota</taxon>
        <taxon>Stenosarchaea group</taxon>
        <taxon>Halobacteria</taxon>
        <taxon>Halobacteriales</taxon>
        <taxon>Natrialbaceae</taxon>
        <taxon>Natronobacterium</taxon>
    </lineage>
</organism>
<keyword evidence="1" id="KW-0805">Transcription regulation</keyword>
<proteinExistence type="predicted"/>
<dbReference type="Proteomes" id="UP000198848">
    <property type="component" value="Unassembled WGS sequence"/>
</dbReference>
<dbReference type="AlphaFoldDB" id="A0A1H1CJ86"/>
<evidence type="ECO:0000313" key="6">
    <source>
        <dbReference type="Proteomes" id="UP000198848"/>
    </source>
</evidence>
<dbReference type="PANTHER" id="PTHR34236:SF1">
    <property type="entry name" value="DIMETHYL SULFOXIDE REDUCTASE TRANSCRIPTIONAL ACTIVATOR"/>
    <property type="match status" value="1"/>
</dbReference>
<reference evidence="6" key="1">
    <citation type="submission" date="2016-10" db="EMBL/GenBank/DDBJ databases">
        <authorList>
            <person name="Varghese N."/>
            <person name="Submissions S."/>
        </authorList>
    </citation>
    <scope>NUCLEOTIDE SEQUENCE [LARGE SCALE GENOMIC DNA]</scope>
    <source>
        <strain evidence="6">DSM 24767</strain>
    </source>
</reference>
<evidence type="ECO:0000256" key="1">
    <source>
        <dbReference type="ARBA" id="ARBA00023015"/>
    </source>
</evidence>
<dbReference type="STRING" id="1095778.SAMN04489842_1424"/>
<dbReference type="InterPro" id="IPR056433">
    <property type="entry name" value="DmsR-like_N"/>
</dbReference>
<evidence type="ECO:0000313" key="5">
    <source>
        <dbReference type="EMBL" id="SDQ64203.1"/>
    </source>
</evidence>
<feature type="domain" description="HTH bat-type" evidence="3">
    <location>
        <begin position="146"/>
        <end position="196"/>
    </location>
</feature>
<feature type="domain" description="DmsR-like N-terminal" evidence="4">
    <location>
        <begin position="17"/>
        <end position="128"/>
    </location>
</feature>
<evidence type="ECO:0000259" key="3">
    <source>
        <dbReference type="Pfam" id="PF04967"/>
    </source>
</evidence>
<evidence type="ECO:0000259" key="4">
    <source>
        <dbReference type="Pfam" id="PF24277"/>
    </source>
</evidence>
<name>A0A1H1CJ86_NATTX</name>
<keyword evidence="2" id="KW-0804">Transcription</keyword>